<dbReference type="VEuPathDB" id="FungiDB:MELLADRAFT_96202"/>
<proteinExistence type="predicted"/>
<dbReference type="RefSeq" id="XP_007418666.1">
    <property type="nucleotide sequence ID" value="XM_007418604.1"/>
</dbReference>
<accession>F4SBB7</accession>
<dbReference type="Pfam" id="PF18718">
    <property type="entry name" value="CxC5"/>
    <property type="match status" value="1"/>
</dbReference>
<dbReference type="GeneID" id="18937511"/>
<organism evidence="3">
    <name type="scientific">Melampsora larici-populina (strain 98AG31 / pathotype 3-4-7)</name>
    <name type="common">Poplar leaf rust fungus</name>
    <dbReference type="NCBI Taxonomy" id="747676"/>
    <lineage>
        <taxon>Eukaryota</taxon>
        <taxon>Fungi</taxon>
        <taxon>Dikarya</taxon>
        <taxon>Basidiomycota</taxon>
        <taxon>Pucciniomycotina</taxon>
        <taxon>Pucciniomycetes</taxon>
        <taxon>Pucciniales</taxon>
        <taxon>Melampsoraceae</taxon>
        <taxon>Melampsora</taxon>
    </lineage>
</organism>
<sequence>MSLRQISWTLEPPVLWWFLSYLRPPVSHCIVCTKACKLHVHTRLNGYLFDTDGVHTVQTVILDCPGCNATYCPSYYTHDSLQHYYTLPMGRDDKILHVHCHYYITDRLGHLFRVIQMLAHVSHFNLTNWYNEIYVEGVDIPLFDEGFSPSMSEAVCLDGLELRALLGHKDRRQMQLSVPAKGTDDVRLDEAIASHLDRLNVEGTRFRDHYCSRCVRVKSGGIDPETGEEILMGIRAVATDGLTIGHWRCSASTKQLEELAKTSGQPPPEGPCTNRLQNINDRVKSNFALTAILNRPGSNLPSDPTVHLDAETAEFNDLEGLRQADESNRAHEGARDGGESQAKKVVTSRCRTHNDQLCVGCCGIILACKTFYHSESVSAVKHFLEDTFPQGIPEFCKRFTDPNLFPDIQEHGEWVFNVSAAELTNIWYGGFASMCRNMHSLRYNLFLEEMVYLRNVWLSKKLSKPPGMEFMGIGIV</sequence>
<evidence type="ECO:0000259" key="1">
    <source>
        <dbReference type="Pfam" id="PF18718"/>
    </source>
</evidence>
<evidence type="ECO:0000313" key="2">
    <source>
        <dbReference type="EMBL" id="EGF98069.1"/>
    </source>
</evidence>
<name>F4SBB7_MELLP</name>
<dbReference type="InterPro" id="IPR041539">
    <property type="entry name" value="CxC5"/>
</dbReference>
<evidence type="ECO:0000313" key="3">
    <source>
        <dbReference type="Proteomes" id="UP000001072"/>
    </source>
</evidence>
<dbReference type="Proteomes" id="UP000001072">
    <property type="component" value="Unassembled WGS sequence"/>
</dbReference>
<dbReference type="EMBL" id="GL883186">
    <property type="protein sequence ID" value="EGF98069.1"/>
    <property type="molecule type" value="Genomic_DNA"/>
</dbReference>
<dbReference type="eggNOG" id="ENOG502S1HF">
    <property type="taxonomic scope" value="Eukaryota"/>
</dbReference>
<dbReference type="KEGG" id="mlr:MELLADRAFT_96202"/>
<dbReference type="HOGENOM" id="CLU_004966_4_0_1"/>
<protein>
    <recommendedName>
        <fullName evidence="1">CxC5 like cysteine cluster associated with KDZ domain-containing protein</fullName>
    </recommendedName>
</protein>
<reference evidence="3" key="1">
    <citation type="journal article" date="2011" name="Proc. Natl. Acad. Sci. U.S.A.">
        <title>Obligate biotrophy features unraveled by the genomic analysis of rust fungi.</title>
        <authorList>
            <person name="Duplessis S."/>
            <person name="Cuomo C.A."/>
            <person name="Lin Y.-C."/>
            <person name="Aerts A."/>
            <person name="Tisserant E."/>
            <person name="Veneault-Fourrey C."/>
            <person name="Joly D.L."/>
            <person name="Hacquard S."/>
            <person name="Amselem J."/>
            <person name="Cantarel B.L."/>
            <person name="Chiu R."/>
            <person name="Coutinho P.M."/>
            <person name="Feau N."/>
            <person name="Field M."/>
            <person name="Frey P."/>
            <person name="Gelhaye E."/>
            <person name="Goldberg J."/>
            <person name="Grabherr M.G."/>
            <person name="Kodira C.D."/>
            <person name="Kohler A."/>
            <person name="Kuees U."/>
            <person name="Lindquist E.A."/>
            <person name="Lucas S.M."/>
            <person name="Mago R."/>
            <person name="Mauceli E."/>
            <person name="Morin E."/>
            <person name="Murat C."/>
            <person name="Pangilinan J.L."/>
            <person name="Park R."/>
            <person name="Pearson M."/>
            <person name="Quesneville H."/>
            <person name="Rouhier N."/>
            <person name="Sakthikumar S."/>
            <person name="Salamov A.A."/>
            <person name="Schmutz J."/>
            <person name="Selles B."/>
            <person name="Shapiro H."/>
            <person name="Tanguay P."/>
            <person name="Tuskan G.A."/>
            <person name="Henrissat B."/>
            <person name="Van de Peer Y."/>
            <person name="Rouze P."/>
            <person name="Ellis J.G."/>
            <person name="Dodds P.N."/>
            <person name="Schein J.E."/>
            <person name="Zhong S."/>
            <person name="Hamelin R.C."/>
            <person name="Grigoriev I.V."/>
            <person name="Szabo L.J."/>
            <person name="Martin F."/>
        </authorList>
    </citation>
    <scope>NUCLEOTIDE SEQUENCE [LARGE SCALE GENOMIC DNA]</scope>
    <source>
        <strain evidence="3">98AG31 / pathotype 3-4-7</strain>
    </source>
</reference>
<gene>
    <name evidence="2" type="ORF">MELLADRAFT_96202</name>
</gene>
<keyword evidence="3" id="KW-1185">Reference proteome</keyword>
<feature type="domain" description="CxC5 like cysteine cluster associated with KDZ" evidence="1">
    <location>
        <begin position="21"/>
        <end position="133"/>
    </location>
</feature>
<dbReference type="AlphaFoldDB" id="F4SBB7"/>
<dbReference type="InParanoid" id="F4SBB7"/>
<dbReference type="OrthoDB" id="2800707at2759"/>
<dbReference type="STRING" id="747676.F4SBB7"/>